<evidence type="ECO:0000256" key="1">
    <source>
        <dbReference type="ARBA" id="ARBA00022517"/>
    </source>
</evidence>
<dbReference type="CDD" id="cd00200">
    <property type="entry name" value="WD40"/>
    <property type="match status" value="1"/>
</dbReference>
<dbReference type="SUPFAM" id="SSF50978">
    <property type="entry name" value="WD40 repeat-like"/>
    <property type="match status" value="1"/>
</dbReference>
<dbReference type="InterPro" id="IPR012972">
    <property type="entry name" value="NLE"/>
</dbReference>
<feature type="repeat" description="WD" evidence="7">
    <location>
        <begin position="250"/>
        <end position="281"/>
    </location>
</feature>
<dbReference type="GO" id="GO:0005654">
    <property type="term" value="C:nucleoplasm"/>
    <property type="evidence" value="ECO:0007669"/>
    <property type="project" value="UniProtKB-SubCell"/>
</dbReference>
<evidence type="ECO:0000256" key="6">
    <source>
        <dbReference type="HAMAP-Rule" id="MF_03029"/>
    </source>
</evidence>
<keyword evidence="10" id="KW-1185">Reference proteome</keyword>
<dbReference type="PROSITE" id="PS50294">
    <property type="entry name" value="WD_REPEATS_REGION"/>
    <property type="match status" value="4"/>
</dbReference>
<gene>
    <name evidence="9" type="ORF">WA026_006457</name>
</gene>
<protein>
    <recommendedName>
        <fullName evidence="6">Ribosome biogenesis protein WDR12 homolog</fullName>
    </recommendedName>
</protein>
<dbReference type="GO" id="GO:0043021">
    <property type="term" value="F:ribonucleoprotein complex binding"/>
    <property type="evidence" value="ECO:0007669"/>
    <property type="project" value="UniProtKB-UniRule"/>
</dbReference>
<evidence type="ECO:0000256" key="5">
    <source>
        <dbReference type="ARBA" id="ARBA00023242"/>
    </source>
</evidence>
<dbReference type="HAMAP" id="MF_03029">
    <property type="entry name" value="WDR12"/>
    <property type="match status" value="1"/>
</dbReference>
<dbReference type="EMBL" id="JARQZJ010000062">
    <property type="protein sequence ID" value="KAK9879387.1"/>
    <property type="molecule type" value="Genomic_DNA"/>
</dbReference>
<organism evidence="9 10">
    <name type="scientific">Henosepilachna vigintioctopunctata</name>
    <dbReference type="NCBI Taxonomy" id="420089"/>
    <lineage>
        <taxon>Eukaryota</taxon>
        <taxon>Metazoa</taxon>
        <taxon>Ecdysozoa</taxon>
        <taxon>Arthropoda</taxon>
        <taxon>Hexapoda</taxon>
        <taxon>Insecta</taxon>
        <taxon>Pterygota</taxon>
        <taxon>Neoptera</taxon>
        <taxon>Endopterygota</taxon>
        <taxon>Coleoptera</taxon>
        <taxon>Polyphaga</taxon>
        <taxon>Cucujiformia</taxon>
        <taxon>Coccinelloidea</taxon>
        <taxon>Coccinellidae</taxon>
        <taxon>Epilachninae</taxon>
        <taxon>Epilachnini</taxon>
        <taxon>Henosepilachna</taxon>
    </lineage>
</organism>
<evidence type="ECO:0000256" key="3">
    <source>
        <dbReference type="ARBA" id="ARBA00022574"/>
    </source>
</evidence>
<sequence length="415" mass="46635">MTLERNLSIILKTKQEEFAIPDSVHLVPIDSDEKSLNDLVNGVLKESHADILKRKKFDFICLGELLRTSLDEHLKTKSITTEITLDIEYVLRTPAPAPEDTILHDDWVSGIHTCSDKWILTGCYDNTIKLWTSHGKAITSLKEHTNIVKEVKWISETDSHKGFVSVSHDLTGILWAWEDDTTTAKPFLTLKGHSRGIDCVGVSPNSERLATGGWDTTLKIWSACLEKDIGEPIAKKAKVNMDVRTPLHTLEGHKETISAVSWIDNHDIVTSSMDHTIKIWDAELNGIKNEIVGQKAFLSSSWSPLTKSLLATSADQYIRLYDPRSTEGLLCKTTFTSHTGWVSSVDWSPYSEYLFLSGGYDAKVKLWDTRSSKAPLYDMQGHDGQVLKVDWSNKKYLISGGADNRVHIFKNKDLL</sequence>
<feature type="repeat" description="WD" evidence="7">
    <location>
        <begin position="335"/>
        <end position="377"/>
    </location>
</feature>
<comment type="similarity">
    <text evidence="6">Belongs to the WD repeat WDR12/YTM1 family.</text>
</comment>
<comment type="subcellular location">
    <subcellularLocation>
        <location evidence="6">Nucleus</location>
        <location evidence="6">Nucleolus</location>
    </subcellularLocation>
    <subcellularLocation>
        <location evidence="6">Nucleus</location>
        <location evidence="6">Nucleoplasm</location>
    </subcellularLocation>
</comment>
<dbReference type="InterPro" id="IPR028599">
    <property type="entry name" value="WDR12/Ytm1"/>
</dbReference>
<name>A0AAW1U6U7_9CUCU</name>
<evidence type="ECO:0000313" key="10">
    <source>
        <dbReference type="Proteomes" id="UP001431783"/>
    </source>
</evidence>
<evidence type="ECO:0000256" key="2">
    <source>
        <dbReference type="ARBA" id="ARBA00022552"/>
    </source>
</evidence>
<dbReference type="GO" id="GO:0030687">
    <property type="term" value="C:preribosome, large subunit precursor"/>
    <property type="evidence" value="ECO:0007669"/>
    <property type="project" value="UniProtKB-UniRule"/>
</dbReference>
<evidence type="ECO:0000256" key="7">
    <source>
        <dbReference type="PROSITE-ProRule" id="PRU00221"/>
    </source>
</evidence>
<feature type="domain" description="NLE" evidence="8">
    <location>
        <begin position="9"/>
        <end position="74"/>
    </location>
</feature>
<dbReference type="Pfam" id="PF08154">
    <property type="entry name" value="NLE"/>
    <property type="match status" value="1"/>
</dbReference>
<dbReference type="Proteomes" id="UP001431783">
    <property type="component" value="Unassembled WGS sequence"/>
</dbReference>
<keyword evidence="1 6" id="KW-0690">Ribosome biogenesis</keyword>
<dbReference type="InterPro" id="IPR001680">
    <property type="entry name" value="WD40_rpt"/>
</dbReference>
<reference evidence="9 10" key="1">
    <citation type="submission" date="2023-03" db="EMBL/GenBank/DDBJ databases">
        <title>Genome insight into feeding habits of ladybird beetles.</title>
        <authorList>
            <person name="Li H.-S."/>
            <person name="Huang Y.-H."/>
            <person name="Pang H."/>
        </authorList>
    </citation>
    <scope>NUCLEOTIDE SEQUENCE [LARGE SCALE GENOMIC DNA]</scope>
    <source>
        <strain evidence="9">SYSU_2023b</strain>
        <tissue evidence="9">Whole body</tissue>
    </source>
</reference>
<comment type="function">
    <text evidence="6">Required for maturation of ribosomal RNAs and formation of the large ribosomal subunit.</text>
</comment>
<dbReference type="InterPro" id="IPR020472">
    <property type="entry name" value="WD40_PAC1"/>
</dbReference>
<dbReference type="AlphaFoldDB" id="A0AAW1U6U7"/>
<dbReference type="GO" id="GO:0005730">
    <property type="term" value="C:nucleolus"/>
    <property type="evidence" value="ECO:0007669"/>
    <property type="project" value="UniProtKB-SubCell"/>
</dbReference>
<dbReference type="Gene3D" id="2.130.10.10">
    <property type="entry name" value="YVTN repeat-like/Quinoprotein amine dehydrogenase"/>
    <property type="match status" value="3"/>
</dbReference>
<dbReference type="Pfam" id="PF00400">
    <property type="entry name" value="WD40"/>
    <property type="match status" value="5"/>
</dbReference>
<comment type="caution">
    <text evidence="9">The sequence shown here is derived from an EMBL/GenBank/DDBJ whole genome shotgun (WGS) entry which is preliminary data.</text>
</comment>
<dbReference type="PRINTS" id="PR00320">
    <property type="entry name" value="GPROTEINBRPT"/>
</dbReference>
<dbReference type="GO" id="GO:0000463">
    <property type="term" value="P:maturation of LSU-rRNA from tricistronic rRNA transcript (SSU-rRNA, 5.8S rRNA, LSU-rRNA)"/>
    <property type="evidence" value="ECO:0007669"/>
    <property type="project" value="UniProtKB-UniRule"/>
</dbReference>
<evidence type="ECO:0000256" key="4">
    <source>
        <dbReference type="ARBA" id="ARBA00022737"/>
    </source>
</evidence>
<feature type="repeat" description="WD" evidence="7">
    <location>
        <begin position="190"/>
        <end position="222"/>
    </location>
</feature>
<proteinExistence type="inferred from homology"/>
<dbReference type="GO" id="GO:0000466">
    <property type="term" value="P:maturation of 5.8S rRNA from tricistronic rRNA transcript (SSU-rRNA, 5.8S rRNA, LSU-rRNA)"/>
    <property type="evidence" value="ECO:0007669"/>
    <property type="project" value="UniProtKB-UniRule"/>
</dbReference>
<dbReference type="PANTHER" id="PTHR19855:SF11">
    <property type="entry name" value="RIBOSOME BIOGENESIS PROTEIN WDR12"/>
    <property type="match status" value="1"/>
</dbReference>
<keyword evidence="2 6" id="KW-0698">rRNA processing</keyword>
<evidence type="ECO:0000313" key="9">
    <source>
        <dbReference type="EMBL" id="KAK9879387.1"/>
    </source>
</evidence>
<dbReference type="PROSITE" id="PS50082">
    <property type="entry name" value="WD_REPEATS_2"/>
    <property type="match status" value="4"/>
</dbReference>
<keyword evidence="4" id="KW-0677">Repeat</keyword>
<dbReference type="PANTHER" id="PTHR19855">
    <property type="entry name" value="WD40 REPEAT PROTEIN 12, 37"/>
    <property type="match status" value="1"/>
</dbReference>
<accession>A0AAW1U6U7</accession>
<dbReference type="FunFam" id="2.130.10.10:FF:001898">
    <property type="entry name" value="Ribosome biogenesis protein WDR12 homolog"/>
    <property type="match status" value="1"/>
</dbReference>
<feature type="repeat" description="WD" evidence="7">
    <location>
        <begin position="379"/>
        <end position="410"/>
    </location>
</feature>
<evidence type="ECO:0000259" key="8">
    <source>
        <dbReference type="Pfam" id="PF08154"/>
    </source>
</evidence>
<dbReference type="InterPro" id="IPR015943">
    <property type="entry name" value="WD40/YVTN_repeat-like_dom_sf"/>
</dbReference>
<keyword evidence="3 7" id="KW-0853">WD repeat</keyword>
<dbReference type="SMART" id="SM00320">
    <property type="entry name" value="WD40"/>
    <property type="match status" value="7"/>
</dbReference>
<dbReference type="InterPro" id="IPR036322">
    <property type="entry name" value="WD40_repeat_dom_sf"/>
</dbReference>
<keyword evidence="5 6" id="KW-0539">Nucleus</keyword>